<dbReference type="EMBL" id="OY731401">
    <property type="protein sequence ID" value="CAJ1947196.1"/>
    <property type="molecule type" value="Genomic_DNA"/>
</dbReference>
<dbReference type="AlphaFoldDB" id="A0AA86VF01"/>
<sequence>MLLHNRLLVFDQDFPLLFSSMDEVEWGHFPCHNPIRYPYFETTLGNLMLHKSTKTHVIRSLLGHIEDEAQRLVGLANWN</sequence>
<proteinExistence type="predicted"/>
<dbReference type="Proteomes" id="UP001189624">
    <property type="component" value="Chromosome 4"/>
</dbReference>
<organism evidence="1 2">
    <name type="scientific">Sphenostylis stenocarpa</name>
    <dbReference type="NCBI Taxonomy" id="92480"/>
    <lineage>
        <taxon>Eukaryota</taxon>
        <taxon>Viridiplantae</taxon>
        <taxon>Streptophyta</taxon>
        <taxon>Embryophyta</taxon>
        <taxon>Tracheophyta</taxon>
        <taxon>Spermatophyta</taxon>
        <taxon>Magnoliopsida</taxon>
        <taxon>eudicotyledons</taxon>
        <taxon>Gunneridae</taxon>
        <taxon>Pentapetalae</taxon>
        <taxon>rosids</taxon>
        <taxon>fabids</taxon>
        <taxon>Fabales</taxon>
        <taxon>Fabaceae</taxon>
        <taxon>Papilionoideae</taxon>
        <taxon>50 kb inversion clade</taxon>
        <taxon>NPAAA clade</taxon>
        <taxon>indigoferoid/millettioid clade</taxon>
        <taxon>Phaseoleae</taxon>
        <taxon>Sphenostylis</taxon>
    </lineage>
</organism>
<evidence type="ECO:0000313" key="1">
    <source>
        <dbReference type="EMBL" id="CAJ1947196.1"/>
    </source>
</evidence>
<evidence type="ECO:0000313" key="2">
    <source>
        <dbReference type="Proteomes" id="UP001189624"/>
    </source>
</evidence>
<dbReference type="Gramene" id="rna-AYBTSS11_LOCUS12534">
    <property type="protein sequence ID" value="CAJ1947196.1"/>
    <property type="gene ID" value="gene-AYBTSS11_LOCUS12534"/>
</dbReference>
<protein>
    <submittedName>
        <fullName evidence="1">Uncharacterized protein</fullName>
    </submittedName>
</protein>
<gene>
    <name evidence="1" type="ORF">AYBTSS11_LOCUS12534</name>
</gene>
<accession>A0AA86VF01</accession>
<reference evidence="1" key="1">
    <citation type="submission" date="2023-10" db="EMBL/GenBank/DDBJ databases">
        <authorList>
            <person name="Domelevo Entfellner J.-B."/>
        </authorList>
    </citation>
    <scope>NUCLEOTIDE SEQUENCE</scope>
</reference>
<name>A0AA86VF01_9FABA</name>
<keyword evidence="2" id="KW-1185">Reference proteome</keyword>